<evidence type="ECO:0000313" key="1">
    <source>
        <dbReference type="EMBL" id="WGA02307.1"/>
    </source>
</evidence>
<dbReference type="Proteomes" id="UP001225733">
    <property type="component" value="Segment"/>
</dbReference>
<accession>A0AAF0GFG8</accession>
<reference evidence="1 2" key="1">
    <citation type="submission" date="2023-02" db="EMBL/GenBank/DDBJ databases">
        <authorList>
            <person name="Wang Y."/>
        </authorList>
    </citation>
    <scope>NUCLEOTIDE SEQUENCE [LARGE SCALE GENOMIC DNA]</scope>
</reference>
<name>A0AAF0GFG8_9CAUD</name>
<sequence length="208" mass="24215">MQNMYSKYLCESVDTDIKSLLLQYAKHTILVDANTKKEHYKSYTLGEVADDSDIDIFVSIDTTKTGNRKGIIEVRPEIVIVVNKIRDSIADEVCAKADELYYGQSNHNYVTFGFNDNSLKKMITNIKSEFNLIKKIIENDSKLSGYEYLEYKDSYDYFIDNIKQYGYENKLFIKYSKFKDGDWEVTIKNFGATFASNGELYYIPEENR</sequence>
<organism evidence="1 2">
    <name type="scientific">Campylobacter phage vB_Cj_QDYZ</name>
    <dbReference type="NCBI Taxonomy" id="3032374"/>
    <lineage>
        <taxon>Viruses</taxon>
        <taxon>Duplodnaviria</taxon>
        <taxon>Heunggongvirae</taxon>
        <taxon>Uroviricota</taxon>
        <taxon>Caudoviricetes</taxon>
        <taxon>Connertonviridae</taxon>
        <taxon>Fletchervirus</taxon>
        <taxon>Fletchervirus QDYZ</taxon>
    </lineage>
</organism>
<evidence type="ECO:0000313" key="2">
    <source>
        <dbReference type="Proteomes" id="UP001225733"/>
    </source>
</evidence>
<dbReference type="EMBL" id="OQ515481">
    <property type="protein sequence ID" value="WGA02307.1"/>
    <property type="molecule type" value="Genomic_DNA"/>
</dbReference>
<keyword evidence="2" id="KW-1185">Reference proteome</keyword>
<protein>
    <submittedName>
        <fullName evidence="1">Uncharacterized protein</fullName>
    </submittedName>
</protein>
<proteinExistence type="predicted"/>